<feature type="domain" description="ACT" evidence="11">
    <location>
        <begin position="296"/>
        <end position="366"/>
    </location>
</feature>
<dbReference type="EC" id="1.3.1.12" evidence="3"/>
<dbReference type="PROSITE" id="PS51671">
    <property type="entry name" value="ACT"/>
    <property type="match status" value="1"/>
</dbReference>
<keyword evidence="8" id="KW-0028">Amino-acid biosynthesis</keyword>
<evidence type="ECO:0000256" key="8">
    <source>
        <dbReference type="ARBA" id="ARBA00023141"/>
    </source>
</evidence>
<name>A0ABS2PZ03_9BACL</name>
<protein>
    <recommendedName>
        <fullName evidence="4">Prephenate dehydrogenase</fullName>
        <ecNumber evidence="3">1.3.1.12</ecNumber>
    </recommendedName>
</protein>
<dbReference type="Proteomes" id="UP000808914">
    <property type="component" value="Unassembled WGS sequence"/>
</dbReference>
<organism evidence="12 13">
    <name type="scientific">Scopulibacillus daqui</name>
    <dbReference type="NCBI Taxonomy" id="1469162"/>
    <lineage>
        <taxon>Bacteria</taxon>
        <taxon>Bacillati</taxon>
        <taxon>Bacillota</taxon>
        <taxon>Bacilli</taxon>
        <taxon>Bacillales</taxon>
        <taxon>Sporolactobacillaceae</taxon>
        <taxon>Scopulibacillus</taxon>
    </lineage>
</organism>
<dbReference type="PROSITE" id="PS51176">
    <property type="entry name" value="PDH_ADH"/>
    <property type="match status" value="1"/>
</dbReference>
<dbReference type="SUPFAM" id="SSF55021">
    <property type="entry name" value="ACT-like"/>
    <property type="match status" value="1"/>
</dbReference>
<evidence type="ECO:0000313" key="12">
    <source>
        <dbReference type="EMBL" id="MBM7645283.1"/>
    </source>
</evidence>
<evidence type="ECO:0000256" key="3">
    <source>
        <dbReference type="ARBA" id="ARBA00012068"/>
    </source>
</evidence>
<keyword evidence="7" id="KW-0520">NAD</keyword>
<dbReference type="Gene3D" id="1.10.3660.10">
    <property type="entry name" value="6-phosphogluconate dehydrogenase C-terminal like domain"/>
    <property type="match status" value="1"/>
</dbReference>
<dbReference type="NCBIfam" id="NF005107">
    <property type="entry name" value="PRK06545.1-5"/>
    <property type="match status" value="1"/>
</dbReference>
<evidence type="ECO:0000256" key="7">
    <source>
        <dbReference type="ARBA" id="ARBA00023027"/>
    </source>
</evidence>
<evidence type="ECO:0000256" key="2">
    <source>
        <dbReference type="ARBA" id="ARBA00007964"/>
    </source>
</evidence>
<dbReference type="GO" id="GO:0008977">
    <property type="term" value="F:prephenate dehydrogenase (NAD+) activity"/>
    <property type="evidence" value="ECO:0007669"/>
    <property type="project" value="UniProtKB-EC"/>
</dbReference>
<dbReference type="EMBL" id="JAFBER010000007">
    <property type="protein sequence ID" value="MBM7645283.1"/>
    <property type="molecule type" value="Genomic_DNA"/>
</dbReference>
<dbReference type="InterPro" id="IPR046826">
    <property type="entry name" value="PDH_N"/>
</dbReference>
<evidence type="ECO:0000256" key="5">
    <source>
        <dbReference type="ARBA" id="ARBA00022498"/>
    </source>
</evidence>
<dbReference type="InterPro" id="IPR008927">
    <property type="entry name" value="6-PGluconate_DH-like_C_sf"/>
</dbReference>
<evidence type="ECO:0000313" key="13">
    <source>
        <dbReference type="Proteomes" id="UP000808914"/>
    </source>
</evidence>
<proteinExistence type="inferred from homology"/>
<evidence type="ECO:0000256" key="1">
    <source>
        <dbReference type="ARBA" id="ARBA00005067"/>
    </source>
</evidence>
<dbReference type="PANTHER" id="PTHR21363">
    <property type="entry name" value="PREPHENATE DEHYDROGENASE"/>
    <property type="match status" value="1"/>
</dbReference>
<dbReference type="Gene3D" id="3.30.70.260">
    <property type="match status" value="1"/>
</dbReference>
<dbReference type="SUPFAM" id="SSF51735">
    <property type="entry name" value="NAD(P)-binding Rossmann-fold domains"/>
    <property type="match status" value="1"/>
</dbReference>
<dbReference type="Pfam" id="PF20463">
    <property type="entry name" value="PDH_C"/>
    <property type="match status" value="1"/>
</dbReference>
<dbReference type="InterPro" id="IPR002912">
    <property type="entry name" value="ACT_dom"/>
</dbReference>
<dbReference type="Gene3D" id="3.40.50.720">
    <property type="entry name" value="NAD(P)-binding Rossmann-like Domain"/>
    <property type="match status" value="1"/>
</dbReference>
<sequence length="366" mass="40945">MKKKVFIIGLGLIGGSVAQAIRRVHDVQIIGYDSRIKSVNEAKSLGIIDEYASELSQGAADADLIIISVPVNSVLGIIKELASLELKPDVLITDTGSTKRKIMEKAKEYLCDRYLFIGGHPMAGSHKSGVQASKPDLFENAFYFIVADEKTHAEQVERLKEWLKGTRAKFMAVDPVQHDKAVGLISHFPHIIASGLVLHLKQYSGQGLSLRRLAAGGFRDITRIASSDPIMWQDIISDNRDMMLELFQSWDDEMAKIKEMLIENDKDKIKAFFADAKAFRDGFPQKEKGAIPGIFDLYVDVLDQPGAISDVTRIIGEHNINLINVNVIELRESIFGVLRLTFQSSKHRDLAMEVLEKNKYKTYLDD</sequence>
<evidence type="ECO:0000256" key="9">
    <source>
        <dbReference type="ARBA" id="ARBA00049260"/>
    </source>
</evidence>
<dbReference type="SUPFAM" id="SSF48179">
    <property type="entry name" value="6-phosphogluconate dehydrogenase C-terminal domain-like"/>
    <property type="match status" value="1"/>
</dbReference>
<comment type="caution">
    <text evidence="12">The sequence shown here is derived from an EMBL/GenBank/DDBJ whole genome shotgun (WGS) entry which is preliminary data.</text>
</comment>
<keyword evidence="5" id="KW-0827">Tyrosine biosynthesis</keyword>
<gene>
    <name evidence="12" type="ORF">JOD45_001494</name>
</gene>
<keyword evidence="13" id="KW-1185">Reference proteome</keyword>
<comment type="pathway">
    <text evidence="1">Amino-acid biosynthesis; L-tyrosine biosynthesis; (4-hydroxyphenyl)pyruvate from prephenate (NAD(+) route): step 1/1.</text>
</comment>
<dbReference type="InterPro" id="IPR045865">
    <property type="entry name" value="ACT-like_dom_sf"/>
</dbReference>
<dbReference type="InterPro" id="IPR046825">
    <property type="entry name" value="PDH_C"/>
</dbReference>
<reference evidence="12 13" key="1">
    <citation type="submission" date="2021-01" db="EMBL/GenBank/DDBJ databases">
        <title>Genomic Encyclopedia of Type Strains, Phase IV (KMG-IV): sequencing the most valuable type-strain genomes for metagenomic binning, comparative biology and taxonomic classification.</title>
        <authorList>
            <person name="Goeker M."/>
        </authorList>
    </citation>
    <scope>NUCLEOTIDE SEQUENCE [LARGE SCALE GENOMIC DNA]</scope>
    <source>
        <strain evidence="12 13">DSM 28236</strain>
    </source>
</reference>
<feature type="domain" description="Prephenate/arogenate dehydrogenase" evidence="10">
    <location>
        <begin position="3"/>
        <end position="291"/>
    </location>
</feature>
<evidence type="ECO:0000259" key="10">
    <source>
        <dbReference type="PROSITE" id="PS51176"/>
    </source>
</evidence>
<dbReference type="InterPro" id="IPR050812">
    <property type="entry name" value="Preph/Arog_dehydrog"/>
</dbReference>
<dbReference type="Pfam" id="PF01842">
    <property type="entry name" value="ACT"/>
    <property type="match status" value="1"/>
</dbReference>
<accession>A0ABS2PZ03</accession>
<evidence type="ECO:0000256" key="6">
    <source>
        <dbReference type="ARBA" id="ARBA00023002"/>
    </source>
</evidence>
<keyword evidence="8" id="KW-0057">Aromatic amino acid biosynthesis</keyword>
<comment type="similarity">
    <text evidence="2">Belongs to the prephenate/arogenate dehydrogenase family.</text>
</comment>
<dbReference type="Pfam" id="PF02153">
    <property type="entry name" value="PDH_N"/>
    <property type="match status" value="1"/>
</dbReference>
<dbReference type="InterPro" id="IPR003099">
    <property type="entry name" value="Prephen_DH"/>
</dbReference>
<dbReference type="InterPro" id="IPR036291">
    <property type="entry name" value="NAD(P)-bd_dom_sf"/>
</dbReference>
<keyword evidence="6 12" id="KW-0560">Oxidoreductase</keyword>
<evidence type="ECO:0000256" key="4">
    <source>
        <dbReference type="ARBA" id="ARBA00016891"/>
    </source>
</evidence>
<dbReference type="RefSeq" id="WP_205003208.1">
    <property type="nucleotide sequence ID" value="NZ_JAFBER010000007.1"/>
</dbReference>
<evidence type="ECO:0000259" key="11">
    <source>
        <dbReference type="PROSITE" id="PS51671"/>
    </source>
</evidence>
<comment type="catalytic activity">
    <reaction evidence="9">
        <text>prephenate + NAD(+) = 3-(4-hydroxyphenyl)pyruvate + CO2 + NADH</text>
        <dbReference type="Rhea" id="RHEA:13869"/>
        <dbReference type="ChEBI" id="CHEBI:16526"/>
        <dbReference type="ChEBI" id="CHEBI:29934"/>
        <dbReference type="ChEBI" id="CHEBI:36242"/>
        <dbReference type="ChEBI" id="CHEBI:57540"/>
        <dbReference type="ChEBI" id="CHEBI:57945"/>
        <dbReference type="EC" id="1.3.1.12"/>
    </reaction>
</comment>
<dbReference type="PANTHER" id="PTHR21363:SF0">
    <property type="entry name" value="PREPHENATE DEHYDROGENASE [NADP(+)]"/>
    <property type="match status" value="1"/>
</dbReference>